<evidence type="ECO:0000256" key="2">
    <source>
        <dbReference type="SAM" id="MobiDB-lite"/>
    </source>
</evidence>
<keyword evidence="5" id="KW-1185">Reference proteome</keyword>
<gene>
    <name evidence="4" type="ORF">PV07_04216</name>
</gene>
<keyword evidence="1" id="KW-0812">Transmembrane</keyword>
<reference evidence="4 5" key="1">
    <citation type="submission" date="2015-01" db="EMBL/GenBank/DDBJ databases">
        <title>The Genome Sequence of Cladophialophora immunda CBS83496.</title>
        <authorList>
            <consortium name="The Broad Institute Genomics Platform"/>
            <person name="Cuomo C."/>
            <person name="de Hoog S."/>
            <person name="Gorbushina A."/>
            <person name="Stielow B."/>
            <person name="Teixiera M."/>
            <person name="Abouelleil A."/>
            <person name="Chapman S.B."/>
            <person name="Priest M."/>
            <person name="Young S.K."/>
            <person name="Wortman J."/>
            <person name="Nusbaum C."/>
            <person name="Birren B."/>
        </authorList>
    </citation>
    <scope>NUCLEOTIDE SEQUENCE [LARGE SCALE GENOMIC DNA]</scope>
    <source>
        <strain evidence="4 5">CBS 83496</strain>
    </source>
</reference>
<comment type="domain">
    <text evidence="1">The C4-type zinc finger motif is necessary both for its ER three-way tubular junction localization and formation.</text>
</comment>
<evidence type="ECO:0000256" key="1">
    <source>
        <dbReference type="RuleBase" id="RU367073"/>
    </source>
</evidence>
<keyword evidence="1" id="KW-0862">Zinc</keyword>
<dbReference type="InterPro" id="IPR019273">
    <property type="entry name" value="Lunapark_Znf"/>
</dbReference>
<dbReference type="VEuPathDB" id="FungiDB:PV07_04216"/>
<dbReference type="Pfam" id="PF10058">
    <property type="entry name" value="Zn_ribbon_10"/>
    <property type="match status" value="1"/>
</dbReference>
<sequence>MRRASMSWLWKGDANSPASFEKALSKLSSQITAANLTLDTSRSRDRRIKALWTLYTTLTYLLYTLIIVLVLGPRNWSIYHYAGLIGAPILIYVVRKSIAAFFDWRIGRQQAYLEHLQKQREQKIADLKKATKYDSTQELLQKYGGAPPTKSPSKQPQQGAKRKANPPTDQRPVQRTGIAPPPTANIPGRHTPGPLPPNSNVQTGSAPMSPTHGPSPLAGAMMAHSPVEITPDSPGFAPNAFSNMPPPSSTTYEQPPHWYDRILDVLLGEDETAAKNRLVLLCSRCRLVNGQAPPGVRTLEELGRWRCSGCGAWNGVESEGAKVVKEVTDASKTEDGEGWESVPRAADIREETPEDSKPEEMADIGYQGTTGREGDDDAGLTKRVTRSAGKKDSLESLQ</sequence>
<feature type="compositionally biased region" description="Basic and acidic residues" evidence="2">
    <location>
        <begin position="389"/>
        <end position="398"/>
    </location>
</feature>
<keyword evidence="1" id="KW-0863">Zinc-finger</keyword>
<comment type="similarity">
    <text evidence="1">Belongs to the lunapark family.</text>
</comment>
<dbReference type="Proteomes" id="UP000054466">
    <property type="component" value="Unassembled WGS sequence"/>
</dbReference>
<organism evidence="4 5">
    <name type="scientific">Cladophialophora immunda</name>
    <dbReference type="NCBI Taxonomy" id="569365"/>
    <lineage>
        <taxon>Eukaryota</taxon>
        <taxon>Fungi</taxon>
        <taxon>Dikarya</taxon>
        <taxon>Ascomycota</taxon>
        <taxon>Pezizomycotina</taxon>
        <taxon>Eurotiomycetes</taxon>
        <taxon>Chaetothyriomycetidae</taxon>
        <taxon>Chaetothyriales</taxon>
        <taxon>Herpotrichiellaceae</taxon>
        <taxon>Cladophialophora</taxon>
    </lineage>
</organism>
<name>A0A0D2B530_9EURO</name>
<dbReference type="AlphaFoldDB" id="A0A0D2B530"/>
<keyword evidence="1" id="KW-0472">Membrane</keyword>
<feature type="region of interest" description="Disordered" evidence="2">
    <location>
        <begin position="142"/>
        <end position="218"/>
    </location>
</feature>
<dbReference type="PANTHER" id="PTHR22166">
    <property type="entry name" value="ENDOPLASMIC RETICULUM JUNCTION FORMATION PROTEIN LUNAPARK"/>
    <property type="match status" value="1"/>
</dbReference>
<dbReference type="RefSeq" id="XP_016252903.1">
    <property type="nucleotide sequence ID" value="XM_016391001.1"/>
</dbReference>
<dbReference type="OrthoDB" id="1725934at2759"/>
<feature type="transmembrane region" description="Helical" evidence="1">
    <location>
        <begin position="78"/>
        <end position="95"/>
    </location>
</feature>
<evidence type="ECO:0000313" key="5">
    <source>
        <dbReference type="Proteomes" id="UP000054466"/>
    </source>
</evidence>
<dbReference type="PANTHER" id="PTHR22166:SF12">
    <property type="entry name" value="ENDOPLASMIC RETICULUM JUNCTION FORMATION PROTEIN LUNAPARK"/>
    <property type="match status" value="1"/>
</dbReference>
<dbReference type="GO" id="GO:0008270">
    <property type="term" value="F:zinc ion binding"/>
    <property type="evidence" value="ECO:0007669"/>
    <property type="project" value="UniProtKB-KW"/>
</dbReference>
<dbReference type="STRING" id="569365.A0A0D2B530"/>
<keyword evidence="1" id="KW-1133">Transmembrane helix</keyword>
<dbReference type="GO" id="GO:0098826">
    <property type="term" value="C:endoplasmic reticulum tubular network membrane"/>
    <property type="evidence" value="ECO:0007669"/>
    <property type="project" value="UniProtKB-UniRule"/>
</dbReference>
<keyword evidence="1" id="KW-0256">Endoplasmic reticulum</keyword>
<proteinExistence type="inferred from homology"/>
<evidence type="ECO:0000259" key="3">
    <source>
        <dbReference type="Pfam" id="PF10058"/>
    </source>
</evidence>
<dbReference type="EMBL" id="KN847041">
    <property type="protein sequence ID" value="KIW32687.1"/>
    <property type="molecule type" value="Genomic_DNA"/>
</dbReference>
<comment type="subcellular location">
    <subcellularLocation>
        <location evidence="1">Endoplasmic reticulum membrane</location>
        <topology evidence="1">Multi-pass membrane protein</topology>
    </subcellularLocation>
</comment>
<keyword evidence="1" id="KW-0479">Metal-binding</keyword>
<comment type="function">
    <text evidence="1">Plays a role in determining ER morphology.</text>
</comment>
<dbReference type="InterPro" id="IPR040115">
    <property type="entry name" value="Lnp"/>
</dbReference>
<dbReference type="GO" id="GO:1903373">
    <property type="term" value="P:positive regulation of endoplasmic reticulum tubular network organization"/>
    <property type="evidence" value="ECO:0007669"/>
    <property type="project" value="UniProtKB-UniRule"/>
</dbReference>
<evidence type="ECO:0000313" key="4">
    <source>
        <dbReference type="EMBL" id="KIW32687.1"/>
    </source>
</evidence>
<feature type="compositionally biased region" description="Low complexity" evidence="2">
    <location>
        <begin position="147"/>
        <end position="158"/>
    </location>
</feature>
<dbReference type="HOGENOM" id="CLU_039522_1_0_1"/>
<protein>
    <recommendedName>
        <fullName evidence="1">Endoplasmic reticulum junction formation protein lunapark</fullName>
    </recommendedName>
</protein>
<accession>A0A0D2B530</accession>
<feature type="compositionally biased region" description="Polar residues" evidence="2">
    <location>
        <begin position="198"/>
        <end position="208"/>
    </location>
</feature>
<dbReference type="GO" id="GO:0071788">
    <property type="term" value="P:endoplasmic reticulum tubular network maintenance"/>
    <property type="evidence" value="ECO:0007669"/>
    <property type="project" value="UniProtKB-UniRule"/>
</dbReference>
<feature type="domain" description="Lunapark zinc ribbon" evidence="3">
    <location>
        <begin position="258"/>
        <end position="314"/>
    </location>
</feature>
<feature type="region of interest" description="Disordered" evidence="2">
    <location>
        <begin position="328"/>
        <end position="398"/>
    </location>
</feature>
<dbReference type="GeneID" id="27343410"/>
<feature type="compositionally biased region" description="Basic and acidic residues" evidence="2">
    <location>
        <begin position="346"/>
        <end position="360"/>
    </location>
</feature>
<feature type="transmembrane region" description="Helical" evidence="1">
    <location>
        <begin position="50"/>
        <end position="72"/>
    </location>
</feature>